<evidence type="ECO:0000313" key="6">
    <source>
        <dbReference type="Proteomes" id="UP000029867"/>
    </source>
</evidence>
<dbReference type="EC" id="2.7.1.82" evidence="3"/>
<dbReference type="eggNOG" id="KOG4720">
    <property type="taxonomic scope" value="Eukaryota"/>
</dbReference>
<organism evidence="5 6">
    <name type="scientific">Pichia kudriavzevii</name>
    <name type="common">Yeast</name>
    <name type="synonym">Issatchenkia orientalis</name>
    <dbReference type="NCBI Taxonomy" id="4909"/>
    <lineage>
        <taxon>Eukaryota</taxon>
        <taxon>Fungi</taxon>
        <taxon>Dikarya</taxon>
        <taxon>Ascomycota</taxon>
        <taxon>Saccharomycotina</taxon>
        <taxon>Pichiomycetes</taxon>
        <taxon>Pichiales</taxon>
        <taxon>Pichiaceae</taxon>
        <taxon>Pichia</taxon>
    </lineage>
</organism>
<proteinExistence type="inferred from homology"/>
<evidence type="ECO:0000256" key="3">
    <source>
        <dbReference type="ARBA" id="ARBA00038874"/>
    </source>
</evidence>
<comment type="similarity">
    <text evidence="2">Belongs to the choline/ethanolamine kinase family.</text>
</comment>
<feature type="region of interest" description="Disordered" evidence="4">
    <location>
        <begin position="45"/>
        <end position="65"/>
    </location>
</feature>
<dbReference type="PANTHER" id="PTHR22603:SF66">
    <property type="entry name" value="ETHANOLAMINE KINASE"/>
    <property type="match status" value="1"/>
</dbReference>
<evidence type="ECO:0000256" key="2">
    <source>
        <dbReference type="ARBA" id="ARBA00038211"/>
    </source>
</evidence>
<dbReference type="AlphaFoldDB" id="A0A099P2H0"/>
<comment type="pathway">
    <text evidence="1">Phospholipid metabolism; phosphatidylethanolamine biosynthesis; phosphatidylethanolamine from ethanolamine: step 1/3.</text>
</comment>
<dbReference type="Gene3D" id="3.90.1200.10">
    <property type="match status" value="1"/>
</dbReference>
<dbReference type="Pfam" id="PF01633">
    <property type="entry name" value="Choline_kinase"/>
    <property type="match status" value="1"/>
</dbReference>
<dbReference type="VEuPathDB" id="FungiDB:C5L36_0D01190"/>
<dbReference type="Gene3D" id="3.30.200.20">
    <property type="entry name" value="Phosphorylase Kinase, domain 1"/>
    <property type="match status" value="1"/>
</dbReference>
<evidence type="ECO:0000256" key="1">
    <source>
        <dbReference type="ARBA" id="ARBA00037883"/>
    </source>
</evidence>
<evidence type="ECO:0000256" key="4">
    <source>
        <dbReference type="SAM" id="MobiDB-lite"/>
    </source>
</evidence>
<dbReference type="SUPFAM" id="SSF56112">
    <property type="entry name" value="Protein kinase-like (PK-like)"/>
    <property type="match status" value="1"/>
</dbReference>
<name>A0A099P2H0_PICKU</name>
<dbReference type="GO" id="GO:0006646">
    <property type="term" value="P:phosphatidylethanolamine biosynthetic process"/>
    <property type="evidence" value="ECO:0007669"/>
    <property type="project" value="TreeGrafter"/>
</dbReference>
<protein>
    <recommendedName>
        <fullName evidence="3">ethanolamine kinase</fullName>
        <ecNumber evidence="3">2.7.1.82</ecNumber>
    </recommendedName>
</protein>
<accession>A0A099P2H0</accession>
<comment type="caution">
    <text evidence="5">The sequence shown here is derived from an EMBL/GenBank/DDBJ whole genome shotgun (WGS) entry which is preliminary data.</text>
</comment>
<dbReference type="HOGENOM" id="CLU_012712_1_2_1"/>
<gene>
    <name evidence="5" type="ORF">JL09_g2577</name>
</gene>
<dbReference type="CDD" id="cd05157">
    <property type="entry name" value="ETNK_euk"/>
    <property type="match status" value="1"/>
</dbReference>
<dbReference type="GO" id="GO:0004305">
    <property type="term" value="F:ethanolamine kinase activity"/>
    <property type="evidence" value="ECO:0007669"/>
    <property type="project" value="UniProtKB-EC"/>
</dbReference>
<reference evidence="6" key="1">
    <citation type="journal article" date="2014" name="Microb. Cell Fact.">
        <title>Exploiting Issatchenkia orientalis SD108 for succinic acid production.</title>
        <authorList>
            <person name="Xiao H."/>
            <person name="Shao Z."/>
            <person name="Jiang Y."/>
            <person name="Dole S."/>
            <person name="Zhao H."/>
        </authorList>
    </citation>
    <scope>NUCLEOTIDE SEQUENCE [LARGE SCALE GENOMIC DNA]</scope>
    <source>
        <strain evidence="6">SD108</strain>
    </source>
</reference>
<evidence type="ECO:0000313" key="5">
    <source>
        <dbReference type="EMBL" id="KGK38266.1"/>
    </source>
</evidence>
<dbReference type="PANTHER" id="PTHR22603">
    <property type="entry name" value="CHOLINE/ETHANOALAMINE KINASE"/>
    <property type="match status" value="1"/>
</dbReference>
<feature type="compositionally biased region" description="Polar residues" evidence="4">
    <location>
        <begin position="45"/>
        <end position="56"/>
    </location>
</feature>
<dbReference type="InterPro" id="IPR011009">
    <property type="entry name" value="Kinase-like_dom_sf"/>
</dbReference>
<sequence>MSSIPPRIATPDCTLTDNESNSSYCLLTDGDLHFLPYELGNANSKNHSNASTNGRSSPRPVPNIGNLGHDYPIYSSFLNNKTVSSFDSPNPSSTHLSSMATNSNVTDHISIQNADNNKHFDTIHKLLDNYKSHAIYLPNDFIPLVDNAAQNDKIKSLLLNIFTHWTATDKVSIKKLTGGITNMLLKCCYSNPNTDMAETVLVRTYGNGTDLIIDRDREFVSHLVLNSLNLAPPIHARFGNGLVYGFIEGSSLEYDQLSNNTIYPLIASKLACLHKITDVNKIDESLNKLRHKFNCEAGEASQDDIWSVLLDWIEKLPMIKPMLDLCLRNMDIATEQSAMELKAILYNEVRWLQNEIGSTSINVISHNDLLSGNIIIPEIAASAREYEKYEKNPVSFIDYEYMMPAPRAFDIANHFMEWQGFDCDKSRIPQFTYNKASRSYENPIVWNWCENYLNSFHSSDPTLNPYSKHFTSGNIKEVSIQHLVNEVAYHYGMPGLYWGIWACIQSEISYIDFDYATYSCERLIEYWNWKRAYLLNKAQNSATI</sequence>
<dbReference type="EMBL" id="JQFK01000022">
    <property type="protein sequence ID" value="KGK38266.1"/>
    <property type="molecule type" value="Genomic_DNA"/>
</dbReference>
<dbReference type="GO" id="GO:0005737">
    <property type="term" value="C:cytoplasm"/>
    <property type="evidence" value="ECO:0007669"/>
    <property type="project" value="TreeGrafter"/>
</dbReference>
<dbReference type="Proteomes" id="UP000029867">
    <property type="component" value="Unassembled WGS sequence"/>
</dbReference>